<dbReference type="Proteomes" id="UP000251889">
    <property type="component" value="Unassembled WGS sequence"/>
</dbReference>
<sequence>MTDFTMPVQIRWADIDQNRHMRHSVYYDYGAMMRMHVLYSQGLTTQKLEELKIGPILFREEALFKREIKLEDQVTITVELLKSTKDYSRWSLRHQFIKADGTLAAILNLDGAWIDMEKRKLAIPNEFVQHVFEKFPKSPEFEWK</sequence>
<comment type="caution">
    <text evidence="1">The sequence shown here is derived from an EMBL/GenBank/DDBJ whole genome shotgun (WGS) entry which is preliminary data.</text>
</comment>
<dbReference type="Gene3D" id="3.10.129.10">
    <property type="entry name" value="Hotdog Thioesterase"/>
    <property type="match status" value="1"/>
</dbReference>
<dbReference type="Pfam" id="PF13279">
    <property type="entry name" value="4HBT_2"/>
    <property type="match status" value="1"/>
</dbReference>
<dbReference type="InterPro" id="IPR050563">
    <property type="entry name" value="4-hydroxybenzoyl-CoA_TE"/>
</dbReference>
<evidence type="ECO:0000313" key="1">
    <source>
        <dbReference type="EMBL" id="RAW02828.1"/>
    </source>
</evidence>
<protein>
    <submittedName>
        <fullName evidence="1">Thioesterase</fullName>
    </submittedName>
</protein>
<name>A0A364YAD1_9BACT</name>
<gene>
    <name evidence="1" type="ORF">DQQ10_01590</name>
</gene>
<dbReference type="PANTHER" id="PTHR31793">
    <property type="entry name" value="4-HYDROXYBENZOYL-COA THIOESTERASE FAMILY MEMBER"/>
    <property type="match status" value="1"/>
</dbReference>
<evidence type="ECO:0000313" key="2">
    <source>
        <dbReference type="Proteomes" id="UP000251889"/>
    </source>
</evidence>
<dbReference type="AlphaFoldDB" id="A0A364YAD1"/>
<keyword evidence="2" id="KW-1185">Reference proteome</keyword>
<proteinExistence type="predicted"/>
<dbReference type="GO" id="GO:0047617">
    <property type="term" value="F:fatty acyl-CoA hydrolase activity"/>
    <property type="evidence" value="ECO:0007669"/>
    <property type="project" value="TreeGrafter"/>
</dbReference>
<dbReference type="EMBL" id="QMFY01000001">
    <property type="protein sequence ID" value="RAW02828.1"/>
    <property type="molecule type" value="Genomic_DNA"/>
</dbReference>
<dbReference type="OrthoDB" id="760345at2"/>
<dbReference type="PANTHER" id="PTHR31793:SF24">
    <property type="entry name" value="LONG-CHAIN ACYL-COA THIOESTERASE FADM"/>
    <property type="match status" value="1"/>
</dbReference>
<reference evidence="1 2" key="1">
    <citation type="submission" date="2018-06" db="EMBL/GenBank/DDBJ databases">
        <title>Chryseolinea flavus sp. nov., a member of the phylum Bacteroidetes isolated from soil.</title>
        <authorList>
            <person name="Li Y."/>
            <person name="Wang J."/>
        </authorList>
    </citation>
    <scope>NUCLEOTIDE SEQUENCE [LARGE SCALE GENOMIC DNA]</scope>
    <source>
        <strain evidence="1 2">SDU1-6</strain>
    </source>
</reference>
<dbReference type="CDD" id="cd00586">
    <property type="entry name" value="4HBT"/>
    <property type="match status" value="1"/>
</dbReference>
<dbReference type="SUPFAM" id="SSF54637">
    <property type="entry name" value="Thioesterase/thiol ester dehydrase-isomerase"/>
    <property type="match status" value="1"/>
</dbReference>
<dbReference type="RefSeq" id="WP_112745043.1">
    <property type="nucleotide sequence ID" value="NZ_QMFY01000001.1"/>
</dbReference>
<organism evidence="1 2">
    <name type="scientific">Pseudochryseolinea flava</name>
    <dbReference type="NCBI Taxonomy" id="2059302"/>
    <lineage>
        <taxon>Bacteria</taxon>
        <taxon>Pseudomonadati</taxon>
        <taxon>Bacteroidota</taxon>
        <taxon>Cytophagia</taxon>
        <taxon>Cytophagales</taxon>
        <taxon>Fulvivirgaceae</taxon>
        <taxon>Pseudochryseolinea</taxon>
    </lineage>
</organism>
<accession>A0A364YAD1</accession>
<dbReference type="InterPro" id="IPR029069">
    <property type="entry name" value="HotDog_dom_sf"/>
</dbReference>